<dbReference type="AlphaFoldDB" id="M6JMJ7"/>
<evidence type="ECO:0000313" key="3">
    <source>
        <dbReference type="EMBL" id="EMN23084.1"/>
    </source>
</evidence>
<name>M6JMJ7_9LEPT</name>
<evidence type="ECO:0000313" key="4">
    <source>
        <dbReference type="Proteomes" id="UP000012106"/>
    </source>
</evidence>
<organism evidence="3 4">
    <name type="scientific">Leptospira santarosai serovar Arenal str. MAVJ 401</name>
    <dbReference type="NCBI Taxonomy" id="1049976"/>
    <lineage>
        <taxon>Bacteria</taxon>
        <taxon>Pseudomonadati</taxon>
        <taxon>Spirochaetota</taxon>
        <taxon>Spirochaetia</taxon>
        <taxon>Leptospirales</taxon>
        <taxon>Leptospiraceae</taxon>
        <taxon>Leptospira</taxon>
    </lineage>
</organism>
<dbReference type="InterPro" id="IPR026866">
    <property type="entry name" value="CR006_AAA"/>
</dbReference>
<feature type="coiled-coil region" evidence="1">
    <location>
        <begin position="450"/>
        <end position="491"/>
    </location>
</feature>
<feature type="coiled-coil region" evidence="1">
    <location>
        <begin position="155"/>
        <end position="182"/>
    </location>
</feature>
<evidence type="ECO:0000256" key="1">
    <source>
        <dbReference type="SAM" id="Coils"/>
    </source>
</evidence>
<dbReference type="SUPFAM" id="SSF52540">
    <property type="entry name" value="P-loop containing nucleoside triphosphate hydrolases"/>
    <property type="match status" value="1"/>
</dbReference>
<dbReference type="RefSeq" id="WP_004470889.1">
    <property type="nucleotide sequence ID" value="NZ_AHMU02000017.1"/>
</dbReference>
<keyword evidence="1" id="KW-0175">Coiled coil</keyword>
<protein>
    <submittedName>
        <fullName evidence="3">AAA domain protein</fullName>
    </submittedName>
</protein>
<dbReference type="PANTHER" id="PTHR32182">
    <property type="entry name" value="DNA REPLICATION AND REPAIR PROTEIN RECF"/>
    <property type="match status" value="1"/>
</dbReference>
<dbReference type="GO" id="GO:0000731">
    <property type="term" value="P:DNA synthesis involved in DNA repair"/>
    <property type="evidence" value="ECO:0007669"/>
    <property type="project" value="TreeGrafter"/>
</dbReference>
<dbReference type="Proteomes" id="UP000012106">
    <property type="component" value="Unassembled WGS sequence"/>
</dbReference>
<evidence type="ECO:0000259" key="2">
    <source>
        <dbReference type="Pfam" id="PF13166"/>
    </source>
</evidence>
<proteinExistence type="predicted"/>
<feature type="domain" description="Protein CR006 P-loop" evidence="2">
    <location>
        <begin position="25"/>
        <end position="764"/>
    </location>
</feature>
<comment type="caution">
    <text evidence="3">The sequence shown here is derived from an EMBL/GenBank/DDBJ whole genome shotgun (WGS) entry which is preliminary data.</text>
</comment>
<gene>
    <name evidence="3" type="ORF">LEP1GSC063_3268</name>
</gene>
<dbReference type="Gene3D" id="3.40.50.300">
    <property type="entry name" value="P-loop containing nucleotide triphosphate hydrolases"/>
    <property type="match status" value="1"/>
</dbReference>
<reference evidence="3 4" key="1">
    <citation type="submission" date="2013-01" db="EMBL/GenBank/DDBJ databases">
        <authorList>
            <person name="Harkins D.M."/>
            <person name="Durkin A.S."/>
            <person name="Brinkac L.M."/>
            <person name="Haft D.H."/>
            <person name="Selengut J.D."/>
            <person name="Sanka R."/>
            <person name="DePew J."/>
            <person name="Purushe J."/>
            <person name="Hartskeerl R.A."/>
            <person name="Ahmed A."/>
            <person name="van der Linden H."/>
            <person name="Goris M.G.A."/>
            <person name="Vinetz J.M."/>
            <person name="Sutton G.G."/>
            <person name="Nierman W.C."/>
            <person name="Fouts D.E."/>
        </authorList>
    </citation>
    <scope>NUCLEOTIDE SEQUENCE [LARGE SCALE GENOMIC DNA]</scope>
    <source>
        <strain evidence="3 4">MAVJ 401</strain>
    </source>
</reference>
<dbReference type="GO" id="GO:0006302">
    <property type="term" value="P:double-strand break repair"/>
    <property type="evidence" value="ECO:0007669"/>
    <property type="project" value="TreeGrafter"/>
</dbReference>
<sequence>MIKKLKKIDKFGIFNNFDWDKSVRDKGNNVCLFKKMNVIYGRNYSGKTSLSRIFGSLENKTLPAKYTNSSFLLEGDFGQIDQKSLSQHTLDVRVYNKDFVLSNLTFLSNDQEEIESFAILGEKNTEIERQIAEKEKLLGYENLKFGFKYDSSNKKEIHNQKKKEYESLKKGLEDKLTKKANQDIKRNTLYNAVNYNINSIQSDITKINNEGSKSFSQEEIAEKTKIANEQPKSDVLDFQLISFNIKPMLDITNDLLKKKVSPTETINELLHDSSLQEWVRQGIHHHKDKRKNCAFCNNPLKEELWGKLSAHFNRDSEELRSVIANYSVSVENKSKEPNKILKHEFGEFYSFLDRKFVKVKNEFEIEIRLYLKNLEEMTKSLNKRKNDIFNSLPPLQFVDNSRKLNFLQLKMKALIRKNNAKTKDLNSEKDKARLDLRLHEISKFLDDISYKDELKKIEEANKSVQTAIQDYDLASAIVKEKEEEIDSLKVQPKDEKKGAEKVNEYLRHYFGHEGIELIAVEREGTSGYRFQINRGGTIAHNLSEGECSLVAFCYFMAKLEDIETKGKKIIIWLDDPISSLDNNHIFFVFSLIEKVIAKPTRGIDGSNIYNYMQLFISTHNLDFLKCLKRLSHPKDDIEYFILDRIAKNSEIKVMPEYFKRYTTEFNYLFHQIYKCSKMSHLSVDSDCLYNFGNNLRKFLEAYLFYRYPRNANIIVKLKKFFKDDLATDLTNRISNEFSHLEEIFDRSMKPIEIPEIPTVAKYVLDKIKEKDQEQYDALLESVGEVT</sequence>
<dbReference type="PANTHER" id="PTHR32182:SF0">
    <property type="entry name" value="DNA REPLICATION AND REPAIR PROTEIN RECF"/>
    <property type="match status" value="1"/>
</dbReference>
<dbReference type="Pfam" id="PF13166">
    <property type="entry name" value="AAA_13"/>
    <property type="match status" value="1"/>
</dbReference>
<accession>M6JMJ7</accession>
<dbReference type="EMBL" id="AHMU02000017">
    <property type="protein sequence ID" value="EMN23084.1"/>
    <property type="molecule type" value="Genomic_DNA"/>
</dbReference>
<dbReference type="InterPro" id="IPR027417">
    <property type="entry name" value="P-loop_NTPase"/>
</dbReference>